<dbReference type="Proteomes" id="UP000293296">
    <property type="component" value="Chromosome"/>
</dbReference>
<reference evidence="1 2" key="1">
    <citation type="submission" date="2018-02" db="EMBL/GenBank/DDBJ databases">
        <title>Genome sequence of Desulfovibrio carbinolicus DSM 3852.</title>
        <authorList>
            <person name="Wilbanks E."/>
            <person name="Skennerton C.T."/>
            <person name="Orphan V.J."/>
        </authorList>
    </citation>
    <scope>NUCLEOTIDE SEQUENCE [LARGE SCALE GENOMIC DNA]</scope>
    <source>
        <strain evidence="1 2">DSM 3852</strain>
    </source>
</reference>
<dbReference type="SUPFAM" id="SSF143011">
    <property type="entry name" value="RelE-like"/>
    <property type="match status" value="1"/>
</dbReference>
<accession>A0A4P6HNT6</accession>
<dbReference type="Gene3D" id="3.30.2310.20">
    <property type="entry name" value="RelE-like"/>
    <property type="match status" value="1"/>
</dbReference>
<dbReference type="OrthoDB" id="5397147at2"/>
<proteinExistence type="predicted"/>
<name>A0A4P6HNT6_9BACT</name>
<gene>
    <name evidence="1" type="ORF">C3Y92_06115</name>
</gene>
<dbReference type="EMBL" id="CP026538">
    <property type="protein sequence ID" value="QAZ66838.1"/>
    <property type="molecule type" value="Genomic_DNA"/>
</dbReference>
<dbReference type="AlphaFoldDB" id="A0A4P6HNT6"/>
<organism evidence="1 2">
    <name type="scientific">Solidesulfovibrio carbinolicus</name>
    <dbReference type="NCBI Taxonomy" id="296842"/>
    <lineage>
        <taxon>Bacteria</taxon>
        <taxon>Pseudomonadati</taxon>
        <taxon>Thermodesulfobacteriota</taxon>
        <taxon>Desulfovibrionia</taxon>
        <taxon>Desulfovibrionales</taxon>
        <taxon>Desulfovibrionaceae</taxon>
        <taxon>Solidesulfovibrio</taxon>
    </lineage>
</organism>
<keyword evidence="2" id="KW-1185">Reference proteome</keyword>
<dbReference type="KEGG" id="dcb:C3Y92_06115"/>
<evidence type="ECO:0000313" key="2">
    <source>
        <dbReference type="Proteomes" id="UP000293296"/>
    </source>
</evidence>
<dbReference type="InterPro" id="IPR035093">
    <property type="entry name" value="RelE/ParE_toxin_dom_sf"/>
</dbReference>
<dbReference type="RefSeq" id="WP_129350711.1">
    <property type="nucleotide sequence ID" value="NZ_CP026538.1"/>
</dbReference>
<evidence type="ECO:0000313" key="1">
    <source>
        <dbReference type="EMBL" id="QAZ66838.1"/>
    </source>
</evidence>
<sequence length="95" mass="10822">MNWTVTFSPKAKKQKTKLPARIAERLDALRIKIEAAGPVQPSVPHFGRLQGWPGETYHCHLNKGRPTYVVIWQVEEDSVQVVEVIYVGTHEKAPY</sequence>
<protein>
    <submittedName>
        <fullName evidence="1">Cytotoxic translational repressor of toxin-antitoxin stability system</fullName>
    </submittedName>
</protein>